<dbReference type="EMBL" id="VJMH01006377">
    <property type="protein sequence ID" value="KAF0690478.1"/>
    <property type="molecule type" value="Genomic_DNA"/>
</dbReference>
<name>A0A485L990_9STRA</name>
<sequence length="533" mass="59154">MAAPYLGVSSGELFFRSHYRPSSSSEPSTVGGSGDGAVLANLGAGMVDFLHQPLPSPDTFAIKRNHLRTQRVHWRRTRELQLAQLRAATATNTVAPAVETLSASPQPFLTEFAACRRVLDQVLLALLLRFFTSVEAEQQHVLTWQATDAALCAASEAQAKLTLHLRTFAVYLESETAGQVKLLPLNMHHHPQGIRCRRAAIDNTKTDAPRMKVVQVFKLEHSPLLERFQTLVGTLPGVKVKGLFCEIPPDAVERCIAFGMLPEDDATGIFKASWYSSPNERKYAQHVAHAAAPLEFPKRFSRYSSLRGPPASYIALCRVAMQHIAVVPSASPNHPFRFTDHADTVYIESEVRPTRPNHHALMDVGRQEEYIVRYPHYVVPEFLIQMEPMATTTDTPAASPPVLDDPLPELKLHGVFDQLPHPVAHPFEPAALPTVSKGLRKTKPELFGMASSTTNQLTTSQNAKSQWQLVRTTICHAVVQSMAQFWDRMTQTWRLLARPPDKPETHDTTTKATSNSIVKAKLKALVASPYVTR</sequence>
<dbReference type="OrthoDB" id="191287at2759"/>
<reference evidence="1" key="2">
    <citation type="submission" date="2019-06" db="EMBL/GenBank/DDBJ databases">
        <title>Genomics analysis of Aphanomyces spp. identifies a new class of oomycete effector associated with host adaptation.</title>
        <authorList>
            <person name="Gaulin E."/>
        </authorList>
    </citation>
    <scope>NUCLEOTIDE SEQUENCE</scope>
    <source>
        <strain evidence="1">CBS 578.67</strain>
    </source>
</reference>
<accession>A0A485L990</accession>
<dbReference type="Proteomes" id="UP000332933">
    <property type="component" value="Unassembled WGS sequence"/>
</dbReference>
<organism evidence="2 3">
    <name type="scientific">Aphanomyces stellatus</name>
    <dbReference type="NCBI Taxonomy" id="120398"/>
    <lineage>
        <taxon>Eukaryota</taxon>
        <taxon>Sar</taxon>
        <taxon>Stramenopiles</taxon>
        <taxon>Oomycota</taxon>
        <taxon>Saprolegniomycetes</taxon>
        <taxon>Saprolegniales</taxon>
        <taxon>Verrucalvaceae</taxon>
        <taxon>Aphanomyces</taxon>
    </lineage>
</organism>
<proteinExistence type="predicted"/>
<keyword evidence="3" id="KW-1185">Reference proteome</keyword>
<evidence type="ECO:0000313" key="2">
    <source>
        <dbReference type="EMBL" id="VFT94872.1"/>
    </source>
</evidence>
<evidence type="ECO:0000313" key="3">
    <source>
        <dbReference type="Proteomes" id="UP000332933"/>
    </source>
</evidence>
<gene>
    <name evidence="2" type="primary">Aste57867_18134</name>
    <name evidence="1" type="ORF">As57867_018072</name>
    <name evidence="2" type="ORF">ASTE57867_18134</name>
</gene>
<protein>
    <submittedName>
        <fullName evidence="2">Aste57867_18134 protein</fullName>
    </submittedName>
</protein>
<dbReference type="EMBL" id="CAADRA010006398">
    <property type="protein sequence ID" value="VFT94872.1"/>
    <property type="molecule type" value="Genomic_DNA"/>
</dbReference>
<evidence type="ECO:0000313" key="1">
    <source>
        <dbReference type="EMBL" id="KAF0690478.1"/>
    </source>
</evidence>
<dbReference type="AlphaFoldDB" id="A0A485L990"/>
<reference evidence="2 3" key="1">
    <citation type="submission" date="2019-03" db="EMBL/GenBank/DDBJ databases">
        <authorList>
            <person name="Gaulin E."/>
            <person name="Dumas B."/>
        </authorList>
    </citation>
    <scope>NUCLEOTIDE SEQUENCE [LARGE SCALE GENOMIC DNA]</scope>
    <source>
        <strain evidence="2">CBS 568.67</strain>
    </source>
</reference>